<evidence type="ECO:0000256" key="1">
    <source>
        <dbReference type="SAM" id="SignalP"/>
    </source>
</evidence>
<feature type="chain" id="PRO_5028917643" description="Lipoprotein" evidence="1">
    <location>
        <begin position="19"/>
        <end position="143"/>
    </location>
</feature>
<feature type="signal peptide" evidence="1">
    <location>
        <begin position="1"/>
        <end position="18"/>
    </location>
</feature>
<name>A0A7G6VUQ8_9SPHN</name>
<dbReference type="Proteomes" id="UP000515297">
    <property type="component" value="Chromosome"/>
</dbReference>
<reference evidence="2 3" key="1">
    <citation type="submission" date="2020-08" db="EMBL/GenBank/DDBJ databases">
        <authorList>
            <person name="Liu G."/>
            <person name="Sun C."/>
        </authorList>
    </citation>
    <scope>NUCLEOTIDE SEQUENCE [LARGE SCALE GENOMIC DNA]</scope>
    <source>
        <strain evidence="2 3">OT19</strain>
    </source>
</reference>
<accession>A0A7G6VUQ8</accession>
<protein>
    <recommendedName>
        <fullName evidence="4">Lipoprotein</fullName>
    </recommendedName>
</protein>
<dbReference type="RefSeq" id="WP_185884571.1">
    <property type="nucleotide sequence ID" value="NZ_CP060052.1"/>
</dbReference>
<dbReference type="EMBL" id="CP060052">
    <property type="protein sequence ID" value="QNE05473.1"/>
    <property type="molecule type" value="Genomic_DNA"/>
</dbReference>
<evidence type="ECO:0008006" key="4">
    <source>
        <dbReference type="Google" id="ProtNLM"/>
    </source>
</evidence>
<dbReference type="AlphaFoldDB" id="A0A7G6VUQ8"/>
<organism evidence="2 3">
    <name type="scientific">Croceicoccus marinus</name>
    <dbReference type="NCBI Taxonomy" id="450378"/>
    <lineage>
        <taxon>Bacteria</taxon>
        <taxon>Pseudomonadati</taxon>
        <taxon>Pseudomonadota</taxon>
        <taxon>Alphaproteobacteria</taxon>
        <taxon>Sphingomonadales</taxon>
        <taxon>Erythrobacteraceae</taxon>
        <taxon>Croceicoccus</taxon>
    </lineage>
</organism>
<sequence length="143" mass="15171">MPIARAVFAVIAPALALAACGDKPRQRVPAEPEQPCEGVYVARYVPLLGPDGRPAPARLALFHGSYGVVNDCLVFDMGGPEPALARFPVGTCVDIHADHVVIGETVHRFGMREQRGGGADGGDAYDRLIEPPPKNCRYSVIGP</sequence>
<evidence type="ECO:0000313" key="2">
    <source>
        <dbReference type="EMBL" id="QNE05473.1"/>
    </source>
</evidence>
<keyword evidence="1" id="KW-0732">Signal</keyword>
<proteinExistence type="predicted"/>
<gene>
    <name evidence="2" type="ORF">H4O24_01860</name>
</gene>
<evidence type="ECO:0000313" key="3">
    <source>
        <dbReference type="Proteomes" id="UP000515297"/>
    </source>
</evidence>
<dbReference type="PROSITE" id="PS51257">
    <property type="entry name" value="PROKAR_LIPOPROTEIN"/>
    <property type="match status" value="1"/>
</dbReference>